<evidence type="ECO:0000313" key="12">
    <source>
        <dbReference type="EnsemblPlants" id="Bo6g093090.1"/>
    </source>
</evidence>
<reference evidence="12 13" key="1">
    <citation type="journal article" date="2014" name="Genome Biol.">
        <title>Transcriptome and methylome profiling reveals relics of genome dominance in the mesopolyploid Brassica oleracea.</title>
        <authorList>
            <person name="Parkin I.A."/>
            <person name="Koh C."/>
            <person name="Tang H."/>
            <person name="Robinson S.J."/>
            <person name="Kagale S."/>
            <person name="Clarke W.E."/>
            <person name="Town C.D."/>
            <person name="Nixon J."/>
            <person name="Krishnakumar V."/>
            <person name="Bidwell S.L."/>
            <person name="Denoeud F."/>
            <person name="Belcram H."/>
            <person name="Links M.G."/>
            <person name="Just J."/>
            <person name="Clarke C."/>
            <person name="Bender T."/>
            <person name="Huebert T."/>
            <person name="Mason A.S."/>
            <person name="Pires J.C."/>
            <person name="Barker G."/>
            <person name="Moore J."/>
            <person name="Walley P.G."/>
            <person name="Manoli S."/>
            <person name="Batley J."/>
            <person name="Edwards D."/>
            <person name="Nelson M.N."/>
            <person name="Wang X."/>
            <person name="Paterson A.H."/>
            <person name="King G."/>
            <person name="Bancroft I."/>
            <person name="Chalhoub B."/>
            <person name="Sharpe A.G."/>
        </authorList>
    </citation>
    <scope>NUCLEOTIDE SEQUENCE</scope>
    <source>
        <strain evidence="12 13">cv. TO1000</strain>
    </source>
</reference>
<dbReference type="InterPro" id="IPR050665">
    <property type="entry name" value="Cytochrome_P450_Monooxygen"/>
</dbReference>
<dbReference type="AlphaFoldDB" id="A0A0D3CXA0"/>
<evidence type="ECO:0000256" key="11">
    <source>
        <dbReference type="ARBA" id="ARBA00023136"/>
    </source>
</evidence>
<dbReference type="InterPro" id="IPR036396">
    <property type="entry name" value="Cyt_P450_sf"/>
</dbReference>
<dbReference type="SUPFAM" id="SSF48264">
    <property type="entry name" value="Cytochrome P450"/>
    <property type="match status" value="1"/>
</dbReference>
<keyword evidence="11" id="KW-0472">Membrane</keyword>
<dbReference type="PANTHER" id="PTHR24282:SF142">
    <property type="entry name" value="CYTOCHROME P450 709B1"/>
    <property type="match status" value="1"/>
</dbReference>
<keyword evidence="13" id="KW-1185">Reference proteome</keyword>
<evidence type="ECO:0000256" key="6">
    <source>
        <dbReference type="ARBA" id="ARBA00022723"/>
    </source>
</evidence>
<dbReference type="Proteomes" id="UP000032141">
    <property type="component" value="Chromosome C6"/>
</dbReference>
<dbReference type="Gene3D" id="1.10.630.10">
    <property type="entry name" value="Cytochrome P450"/>
    <property type="match status" value="1"/>
</dbReference>
<evidence type="ECO:0000313" key="13">
    <source>
        <dbReference type="Proteomes" id="UP000032141"/>
    </source>
</evidence>
<dbReference type="eggNOG" id="KOG0157">
    <property type="taxonomic scope" value="Eukaryota"/>
</dbReference>
<evidence type="ECO:0000256" key="8">
    <source>
        <dbReference type="ARBA" id="ARBA00023002"/>
    </source>
</evidence>
<keyword evidence="7" id="KW-1133">Transmembrane helix</keyword>
<evidence type="ECO:0000256" key="2">
    <source>
        <dbReference type="ARBA" id="ARBA00004167"/>
    </source>
</evidence>
<dbReference type="GO" id="GO:0020037">
    <property type="term" value="F:heme binding"/>
    <property type="evidence" value="ECO:0007669"/>
    <property type="project" value="InterPro"/>
</dbReference>
<evidence type="ECO:0000256" key="3">
    <source>
        <dbReference type="ARBA" id="ARBA00010617"/>
    </source>
</evidence>
<dbReference type="PANTHER" id="PTHR24282">
    <property type="entry name" value="CYTOCHROME P450 FAMILY MEMBER"/>
    <property type="match status" value="1"/>
</dbReference>
<evidence type="ECO:0000256" key="5">
    <source>
        <dbReference type="ARBA" id="ARBA00022692"/>
    </source>
</evidence>
<keyword evidence="6" id="KW-0479">Metal-binding</keyword>
<dbReference type="HOGENOM" id="CLU_2577182_0_0_1"/>
<comment type="subcellular location">
    <subcellularLocation>
        <location evidence="2">Membrane</location>
        <topology evidence="2">Single-pass membrane protein</topology>
    </subcellularLocation>
</comment>
<dbReference type="STRING" id="109376.A0A0D3CXA0"/>
<evidence type="ECO:0000256" key="9">
    <source>
        <dbReference type="ARBA" id="ARBA00023004"/>
    </source>
</evidence>
<evidence type="ECO:0000256" key="1">
    <source>
        <dbReference type="ARBA" id="ARBA00001971"/>
    </source>
</evidence>
<dbReference type="GO" id="GO:0005506">
    <property type="term" value="F:iron ion binding"/>
    <property type="evidence" value="ECO:0007669"/>
    <property type="project" value="InterPro"/>
</dbReference>
<dbReference type="InterPro" id="IPR001128">
    <property type="entry name" value="Cyt_P450"/>
</dbReference>
<evidence type="ECO:0000256" key="4">
    <source>
        <dbReference type="ARBA" id="ARBA00022617"/>
    </source>
</evidence>
<dbReference type="Pfam" id="PF00067">
    <property type="entry name" value="p450"/>
    <property type="match status" value="1"/>
</dbReference>
<keyword evidence="5" id="KW-0812">Transmembrane</keyword>
<keyword evidence="10" id="KW-0503">Monooxygenase</keyword>
<comment type="cofactor">
    <cofactor evidence="1">
        <name>heme</name>
        <dbReference type="ChEBI" id="CHEBI:30413"/>
    </cofactor>
</comment>
<evidence type="ECO:0000256" key="7">
    <source>
        <dbReference type="ARBA" id="ARBA00022989"/>
    </source>
</evidence>
<keyword evidence="8" id="KW-0560">Oxidoreductase</keyword>
<comment type="similarity">
    <text evidence="3">Belongs to the cytochrome P450 family.</text>
</comment>
<reference evidence="12" key="2">
    <citation type="submission" date="2015-03" db="UniProtKB">
        <authorList>
            <consortium name="EnsemblPlants"/>
        </authorList>
    </citation>
    <scope>IDENTIFICATION</scope>
</reference>
<protein>
    <submittedName>
        <fullName evidence="12">Uncharacterized protein</fullName>
    </submittedName>
</protein>
<keyword evidence="4" id="KW-0349">Heme</keyword>
<keyword evidence="9" id="KW-0408">Iron</keyword>
<organism evidence="12 13">
    <name type="scientific">Brassica oleracea var. oleracea</name>
    <dbReference type="NCBI Taxonomy" id="109376"/>
    <lineage>
        <taxon>Eukaryota</taxon>
        <taxon>Viridiplantae</taxon>
        <taxon>Streptophyta</taxon>
        <taxon>Embryophyta</taxon>
        <taxon>Tracheophyta</taxon>
        <taxon>Spermatophyta</taxon>
        <taxon>Magnoliopsida</taxon>
        <taxon>eudicotyledons</taxon>
        <taxon>Gunneridae</taxon>
        <taxon>Pentapetalae</taxon>
        <taxon>rosids</taxon>
        <taxon>malvids</taxon>
        <taxon>Brassicales</taxon>
        <taxon>Brassicaceae</taxon>
        <taxon>Brassiceae</taxon>
        <taxon>Brassica</taxon>
    </lineage>
</organism>
<dbReference type="GO" id="GO:0016020">
    <property type="term" value="C:membrane"/>
    <property type="evidence" value="ECO:0007669"/>
    <property type="project" value="UniProtKB-SubCell"/>
</dbReference>
<accession>A0A0D3CXA0</accession>
<dbReference type="GO" id="GO:0004497">
    <property type="term" value="F:monooxygenase activity"/>
    <property type="evidence" value="ECO:0007669"/>
    <property type="project" value="UniProtKB-KW"/>
</dbReference>
<dbReference type="EnsemblPlants" id="Bo6g093090.1">
    <property type="protein sequence ID" value="Bo6g093090.1"/>
    <property type="gene ID" value="Bo6g093090"/>
</dbReference>
<evidence type="ECO:0000256" key="10">
    <source>
        <dbReference type="ARBA" id="ARBA00023033"/>
    </source>
</evidence>
<proteinExistence type="inferred from homology"/>
<dbReference type="GO" id="GO:0016705">
    <property type="term" value="F:oxidoreductase activity, acting on paired donors, with incorporation or reduction of molecular oxygen"/>
    <property type="evidence" value="ECO:0007669"/>
    <property type="project" value="InterPro"/>
</dbReference>
<name>A0A0D3CXA0_BRAOL</name>
<sequence length="81" mass="9126">MFTCGSRKGFLVVEETYVSLADEHGVLGFASPVRSRDATKYLTLGHLKIPKGTAIFFPLMKMHYDKAIWGSDANKFNPLRF</sequence>
<dbReference type="Gramene" id="Bo6g093090.1">
    <property type="protein sequence ID" value="Bo6g093090.1"/>
    <property type="gene ID" value="Bo6g093090"/>
</dbReference>